<evidence type="ECO:0000313" key="4">
    <source>
        <dbReference type="EMBL" id="GHA44685.1"/>
    </source>
</evidence>
<evidence type="ECO:0000313" key="5">
    <source>
        <dbReference type="Proteomes" id="UP000610456"/>
    </source>
</evidence>
<keyword evidence="5" id="KW-1185">Reference proteome</keyword>
<evidence type="ECO:0000256" key="2">
    <source>
        <dbReference type="SAM" id="SignalP"/>
    </source>
</evidence>
<accession>A0A918VZ25</accession>
<keyword evidence="1 2" id="KW-0732">Signal</keyword>
<dbReference type="EMBL" id="BMXB01000013">
    <property type="protein sequence ID" value="GHA44685.1"/>
    <property type="molecule type" value="Genomic_DNA"/>
</dbReference>
<dbReference type="NCBIfam" id="TIGR04183">
    <property type="entry name" value="Por_Secre_tail"/>
    <property type="match status" value="1"/>
</dbReference>
<sequence>MKQLYLCLLLSISLSFLPESANAQVSNENKPSEATIEQLSIYPNPATGEKVYITTKTNQTKRIEIFNVLGKPVLSTSLSGTELNISSLESGIYILKIKEGKNSATRKLVIR</sequence>
<reference evidence="4" key="1">
    <citation type="journal article" date="2014" name="Int. J. Syst. Evol. Microbiol.">
        <title>Complete genome sequence of Corynebacterium casei LMG S-19264T (=DSM 44701T), isolated from a smear-ripened cheese.</title>
        <authorList>
            <consortium name="US DOE Joint Genome Institute (JGI-PGF)"/>
            <person name="Walter F."/>
            <person name="Albersmeier A."/>
            <person name="Kalinowski J."/>
            <person name="Ruckert C."/>
        </authorList>
    </citation>
    <scope>NUCLEOTIDE SEQUENCE</scope>
    <source>
        <strain evidence="4">KCTC 12719</strain>
    </source>
</reference>
<evidence type="ECO:0000259" key="3">
    <source>
        <dbReference type="Pfam" id="PF18962"/>
    </source>
</evidence>
<evidence type="ECO:0000256" key="1">
    <source>
        <dbReference type="ARBA" id="ARBA00022729"/>
    </source>
</evidence>
<dbReference type="Proteomes" id="UP000610456">
    <property type="component" value="Unassembled WGS sequence"/>
</dbReference>
<dbReference type="InterPro" id="IPR026444">
    <property type="entry name" value="Secre_tail"/>
</dbReference>
<dbReference type="Pfam" id="PF18962">
    <property type="entry name" value="Por_Secre_tail"/>
    <property type="match status" value="1"/>
</dbReference>
<reference evidence="4" key="2">
    <citation type="submission" date="2020-09" db="EMBL/GenBank/DDBJ databases">
        <authorList>
            <person name="Sun Q."/>
            <person name="Kim S."/>
        </authorList>
    </citation>
    <scope>NUCLEOTIDE SEQUENCE</scope>
    <source>
        <strain evidence="4">KCTC 12719</strain>
    </source>
</reference>
<organism evidence="4 5">
    <name type="scientific">Salinimicrobium marinum</name>
    <dbReference type="NCBI Taxonomy" id="680283"/>
    <lineage>
        <taxon>Bacteria</taxon>
        <taxon>Pseudomonadati</taxon>
        <taxon>Bacteroidota</taxon>
        <taxon>Flavobacteriia</taxon>
        <taxon>Flavobacteriales</taxon>
        <taxon>Flavobacteriaceae</taxon>
        <taxon>Salinimicrobium</taxon>
    </lineage>
</organism>
<proteinExistence type="predicted"/>
<feature type="signal peptide" evidence="2">
    <location>
        <begin position="1"/>
        <end position="23"/>
    </location>
</feature>
<gene>
    <name evidence="4" type="ORF">GCM10007103_27250</name>
</gene>
<feature type="chain" id="PRO_5037655541" evidence="2">
    <location>
        <begin position="24"/>
        <end position="111"/>
    </location>
</feature>
<feature type="domain" description="Secretion system C-terminal sorting" evidence="3">
    <location>
        <begin position="41"/>
        <end position="110"/>
    </location>
</feature>
<dbReference type="AlphaFoldDB" id="A0A918VZ25"/>
<protein>
    <submittedName>
        <fullName evidence="4">T9SS C-terminal target domain-containing protein</fullName>
    </submittedName>
</protein>
<name>A0A918VZ25_9FLAO</name>
<dbReference type="RefSeq" id="WP_189605334.1">
    <property type="nucleotide sequence ID" value="NZ_BMXB01000013.1"/>
</dbReference>
<comment type="caution">
    <text evidence="4">The sequence shown here is derived from an EMBL/GenBank/DDBJ whole genome shotgun (WGS) entry which is preliminary data.</text>
</comment>